<protein>
    <submittedName>
        <fullName evidence="1">Uncharacterized protein</fullName>
    </submittedName>
</protein>
<dbReference type="Proteomes" id="UP000225821">
    <property type="component" value="Segment"/>
</dbReference>
<dbReference type="EMBL" id="KU873925">
    <property type="protein sequence ID" value="AND75074.1"/>
    <property type="molecule type" value="Genomic_DNA"/>
</dbReference>
<reference evidence="1 2" key="1">
    <citation type="submission" date="2016-03" db="EMBL/GenBank/DDBJ databases">
        <title>Characterisation of pf16 and phiPMW: Two novel phages infecting Pseudomonas putida PpG1.</title>
        <authorList>
            <person name="Magill D.J."/>
            <person name="Krylov V.N."/>
            <person name="Shaburova O.V."/>
            <person name="Allen C.C.R."/>
            <person name="McGrath J.W."/>
            <person name="Quinn J.P."/>
            <person name="Kulakov L.A."/>
        </authorList>
    </citation>
    <scope>NUCLEOTIDE SEQUENCE [LARGE SCALE GENOMIC DNA]</scope>
</reference>
<accession>A0A1S5R426</accession>
<evidence type="ECO:0000313" key="1">
    <source>
        <dbReference type="EMBL" id="AND75074.1"/>
    </source>
</evidence>
<organism evidence="1 2">
    <name type="scientific">Pseudomonas phage pf16</name>
    <dbReference type="NCBI Taxonomy" id="1815630"/>
    <lineage>
        <taxon>Viruses</taxon>
        <taxon>Duplodnaviria</taxon>
        <taxon>Heunggongvirae</taxon>
        <taxon>Uroviricota</taxon>
        <taxon>Caudoviricetes</taxon>
        <taxon>Chakrabartyvirus</taxon>
        <taxon>Chakrabartyvirus pf16</taxon>
    </lineage>
</organism>
<evidence type="ECO:0000313" key="2">
    <source>
        <dbReference type="Proteomes" id="UP000225821"/>
    </source>
</evidence>
<name>A0A1S5R426_9CAUD</name>
<sequence>MSHHYYAATAYGWAVGSTREQALQRAAYDIGSDLIKRHKPAGGVSATVCRVELPEAAHYSINEYLPSKIQKEDGVNETRKGEKVPLSEIEYVRIVNVKGGTVPRTVE</sequence>
<proteinExistence type="predicted"/>
<keyword evidence="2" id="KW-1185">Reference proteome</keyword>
<gene>
    <name evidence="1" type="ORF">pf16_151</name>
</gene>